<evidence type="ECO:0000313" key="2">
    <source>
        <dbReference type="Proteomes" id="UP001056120"/>
    </source>
</evidence>
<reference evidence="1 2" key="2">
    <citation type="journal article" date="2022" name="Mol. Ecol. Resour.">
        <title>The genomes of chicory, endive, great burdock and yacon provide insights into Asteraceae paleo-polyploidization history and plant inulin production.</title>
        <authorList>
            <person name="Fan W."/>
            <person name="Wang S."/>
            <person name="Wang H."/>
            <person name="Wang A."/>
            <person name="Jiang F."/>
            <person name="Liu H."/>
            <person name="Zhao H."/>
            <person name="Xu D."/>
            <person name="Zhang Y."/>
        </authorList>
    </citation>
    <scope>NUCLEOTIDE SEQUENCE [LARGE SCALE GENOMIC DNA]</scope>
    <source>
        <strain evidence="2">cv. Yunnan</strain>
        <tissue evidence="1">Leaves</tissue>
    </source>
</reference>
<dbReference type="Proteomes" id="UP001056120">
    <property type="component" value="Linkage Group LG24"/>
</dbReference>
<evidence type="ECO:0000313" key="1">
    <source>
        <dbReference type="EMBL" id="KAI3714217.1"/>
    </source>
</evidence>
<proteinExistence type="predicted"/>
<keyword evidence="2" id="KW-1185">Reference proteome</keyword>
<dbReference type="EMBL" id="CM042041">
    <property type="protein sequence ID" value="KAI3714217.1"/>
    <property type="molecule type" value="Genomic_DNA"/>
</dbReference>
<comment type="caution">
    <text evidence="1">The sequence shown here is derived from an EMBL/GenBank/DDBJ whole genome shotgun (WGS) entry which is preliminary data.</text>
</comment>
<accession>A0ACB9AVG5</accession>
<organism evidence="1 2">
    <name type="scientific">Smallanthus sonchifolius</name>
    <dbReference type="NCBI Taxonomy" id="185202"/>
    <lineage>
        <taxon>Eukaryota</taxon>
        <taxon>Viridiplantae</taxon>
        <taxon>Streptophyta</taxon>
        <taxon>Embryophyta</taxon>
        <taxon>Tracheophyta</taxon>
        <taxon>Spermatophyta</taxon>
        <taxon>Magnoliopsida</taxon>
        <taxon>eudicotyledons</taxon>
        <taxon>Gunneridae</taxon>
        <taxon>Pentapetalae</taxon>
        <taxon>asterids</taxon>
        <taxon>campanulids</taxon>
        <taxon>Asterales</taxon>
        <taxon>Asteraceae</taxon>
        <taxon>Asteroideae</taxon>
        <taxon>Heliantheae alliance</taxon>
        <taxon>Millerieae</taxon>
        <taxon>Smallanthus</taxon>
    </lineage>
</organism>
<name>A0ACB9AVG5_9ASTR</name>
<reference evidence="2" key="1">
    <citation type="journal article" date="2022" name="Mol. Ecol. Resour.">
        <title>The genomes of chicory, endive, great burdock and yacon provide insights into Asteraceae palaeo-polyploidization history and plant inulin production.</title>
        <authorList>
            <person name="Fan W."/>
            <person name="Wang S."/>
            <person name="Wang H."/>
            <person name="Wang A."/>
            <person name="Jiang F."/>
            <person name="Liu H."/>
            <person name="Zhao H."/>
            <person name="Xu D."/>
            <person name="Zhang Y."/>
        </authorList>
    </citation>
    <scope>NUCLEOTIDE SEQUENCE [LARGE SCALE GENOMIC DNA]</scope>
    <source>
        <strain evidence="2">cv. Yunnan</strain>
    </source>
</reference>
<protein>
    <submittedName>
        <fullName evidence="1">Uncharacterized protein</fullName>
    </submittedName>
</protein>
<sequence length="66" mass="7881">MEMETMRMENEQMVLELKRKEMSRDLNLFAMVSSKINDCNLRPVQSLVVFNVMASAHYMFYDHLFS</sequence>
<gene>
    <name evidence="1" type="ORF">L1987_72814</name>
</gene>